<evidence type="ECO:0000313" key="3">
    <source>
        <dbReference type="EMBL" id="CAE8604440.1"/>
    </source>
</evidence>
<feature type="compositionally biased region" description="Basic and acidic residues" evidence="2">
    <location>
        <begin position="46"/>
        <end position="72"/>
    </location>
</feature>
<feature type="region of interest" description="Disordered" evidence="2">
    <location>
        <begin position="209"/>
        <end position="230"/>
    </location>
</feature>
<evidence type="ECO:0000313" key="4">
    <source>
        <dbReference type="Proteomes" id="UP000654075"/>
    </source>
</evidence>
<sequence>ARLAALRAEAADLERRLKEAKRRSGEATSTKSPSTVKASAAAANAVDKDGALPLDRKLRSQERLLGESERRPAASGATGRLEERRAESAALRAQLAEDIAKLSALQPAGVAGAAEEVLKDARDKALARRAAAEEQLEQSREALAELLQNQPSVPSNGGGFSTGPFFGKELTPASHASATASVVATALIEASHGAVLAEVQLPANARLMSKPGDSLSQAEIHSNRTSISNR</sequence>
<feature type="compositionally biased region" description="Polar residues" evidence="2">
    <location>
        <begin position="214"/>
        <end position="230"/>
    </location>
</feature>
<organism evidence="3 4">
    <name type="scientific">Polarella glacialis</name>
    <name type="common">Dinoflagellate</name>
    <dbReference type="NCBI Taxonomy" id="89957"/>
    <lineage>
        <taxon>Eukaryota</taxon>
        <taxon>Sar</taxon>
        <taxon>Alveolata</taxon>
        <taxon>Dinophyceae</taxon>
        <taxon>Suessiales</taxon>
        <taxon>Suessiaceae</taxon>
        <taxon>Polarella</taxon>
    </lineage>
</organism>
<feature type="coiled-coil region" evidence="1">
    <location>
        <begin position="115"/>
        <end position="149"/>
    </location>
</feature>
<dbReference type="Proteomes" id="UP000654075">
    <property type="component" value="Unassembled WGS sequence"/>
</dbReference>
<keyword evidence="4" id="KW-1185">Reference proteome</keyword>
<name>A0A813EZQ6_POLGL</name>
<reference evidence="3" key="1">
    <citation type="submission" date="2021-02" db="EMBL/GenBank/DDBJ databases">
        <authorList>
            <person name="Dougan E. K."/>
            <person name="Rhodes N."/>
            <person name="Thang M."/>
            <person name="Chan C."/>
        </authorList>
    </citation>
    <scope>NUCLEOTIDE SEQUENCE</scope>
</reference>
<dbReference type="EMBL" id="CAJNNV010016453">
    <property type="protein sequence ID" value="CAE8604440.1"/>
    <property type="molecule type" value="Genomic_DNA"/>
</dbReference>
<feature type="region of interest" description="Disordered" evidence="2">
    <location>
        <begin position="16"/>
        <end position="88"/>
    </location>
</feature>
<protein>
    <submittedName>
        <fullName evidence="3">Uncharacterized protein</fullName>
    </submittedName>
</protein>
<dbReference type="AlphaFoldDB" id="A0A813EZQ6"/>
<evidence type="ECO:0000256" key="1">
    <source>
        <dbReference type="SAM" id="Coils"/>
    </source>
</evidence>
<keyword evidence="1" id="KW-0175">Coiled coil</keyword>
<gene>
    <name evidence="3" type="ORF">PGLA1383_LOCUS22601</name>
</gene>
<proteinExistence type="predicted"/>
<feature type="compositionally biased region" description="Basic and acidic residues" evidence="2">
    <location>
        <begin position="16"/>
        <end position="25"/>
    </location>
</feature>
<feature type="compositionally biased region" description="Low complexity" evidence="2">
    <location>
        <begin position="27"/>
        <end position="45"/>
    </location>
</feature>
<feature type="non-terminal residue" evidence="3">
    <location>
        <position position="1"/>
    </location>
</feature>
<accession>A0A813EZQ6</accession>
<comment type="caution">
    <text evidence="3">The sequence shown here is derived from an EMBL/GenBank/DDBJ whole genome shotgun (WGS) entry which is preliminary data.</text>
</comment>
<evidence type="ECO:0000256" key="2">
    <source>
        <dbReference type="SAM" id="MobiDB-lite"/>
    </source>
</evidence>